<evidence type="ECO:0000313" key="5">
    <source>
        <dbReference type="Proteomes" id="UP000598426"/>
    </source>
</evidence>
<sequence>MDRMQVGRVPLVGRQADLDALRGEVAAVAETGRAVVVSGDAGMGKTRLLRDFAAELQARDSPRAPVVLRGACVDSGSGPAPLTAVTDLVRGLVDAIGADAVRAAAGPGADALGVLVPTLADGTADSERLADVVVELFSELARTRQLVIIVEDLHWADGTTCEIVSRLVRRTAALPLFVLLTYRTDDVGRRHPLRPVLAELERSRLLAHRPLARLSPVEVGALANAVSGETLAAGVLHDIAARSDGIPFYVEELASFSDERLPTSLRDVLLLRYERMDAATRRFTRILATGGVEVAHPVLRAVFDGDEDSLESAVRAAVDAQIVVIRDDAYAFRHALMQEAVYDELLPTERTRLHTAYAVALEALPPTPRVLADIAHHWRAAHVPGRALAAAVAAQAAASGASAWTTAAETGERALELWDVVPDPEQVSGVPRAEVLRRTAAALVSANRLERAVEFARDAVDMWPADDPIGKAAMLGELATTEFQSGASDGMSSIARALDLLGDDPRHDVQRAGLLVTSARVQMMSGDQRVGREIALVALATAESAAADGDPVAAELVAHAMLIAATCGTSGGDPRAVEDFEKARPYAEGFVRAMMRYFINYSNSLMLVGRYDDAVAVAREGMDYARTHRSDRGAQVMVEANAIEALMYAGRLTAAAERGAGLLPLIEASLYSAFLRERLLCLALWCGRLDEAEEALSGAREELGAFGAYEFQTRLGMAYDLGLLALEHGDPHRALEHASAALKTAGSAALALPLAAIAARAAAVLRERGDDVDIEPYRELVERWRGWEITPLWAAVFAAELGEGSWGAATSGVGPAYVRAYARVRYAEELLAAGDRAAARDAFAGAAVYADELGAEGLAERARERMTDAGLSGTPSASVLTSREEQVLELVAEGLSNGEIAARLYISAKTVSVHVSAVLRKLDVPSRTAAAAAYRRGAA</sequence>
<keyword evidence="1" id="KW-0547">Nucleotide-binding</keyword>
<dbReference type="InterPro" id="IPR016032">
    <property type="entry name" value="Sig_transdc_resp-reg_C-effctor"/>
</dbReference>
<dbReference type="PRINTS" id="PR00038">
    <property type="entry name" value="HTHLUXR"/>
</dbReference>
<evidence type="ECO:0000313" key="4">
    <source>
        <dbReference type="EMBL" id="MBD3943358.1"/>
    </source>
</evidence>
<dbReference type="SUPFAM" id="SSF46894">
    <property type="entry name" value="C-terminal effector domain of the bipartite response regulators"/>
    <property type="match status" value="1"/>
</dbReference>
<reference evidence="4 5" key="1">
    <citation type="submission" date="2020-09" db="EMBL/GenBank/DDBJ databases">
        <title>Isolation and identification of active actinomycetes.</title>
        <authorList>
            <person name="Li X."/>
        </authorList>
    </citation>
    <scope>NUCLEOTIDE SEQUENCE [LARGE SCALE GENOMIC DNA]</scope>
    <source>
        <strain evidence="4 5">NEAU-LLC</strain>
    </source>
</reference>
<dbReference type="SMART" id="SM00421">
    <property type="entry name" value="HTH_LUXR"/>
    <property type="match status" value="1"/>
</dbReference>
<feature type="domain" description="HTH luxR-type" evidence="3">
    <location>
        <begin position="873"/>
        <end position="938"/>
    </location>
</feature>
<dbReference type="RefSeq" id="WP_191172961.1">
    <property type="nucleotide sequence ID" value="NZ_JACXZS010000012.1"/>
</dbReference>
<dbReference type="SUPFAM" id="SSF52540">
    <property type="entry name" value="P-loop containing nucleoside triphosphate hydrolases"/>
    <property type="match status" value="1"/>
</dbReference>
<dbReference type="PROSITE" id="PS50043">
    <property type="entry name" value="HTH_LUXR_2"/>
    <property type="match status" value="1"/>
</dbReference>
<evidence type="ECO:0000256" key="1">
    <source>
        <dbReference type="ARBA" id="ARBA00022741"/>
    </source>
</evidence>
<proteinExistence type="predicted"/>
<dbReference type="Pfam" id="PF00196">
    <property type="entry name" value="GerE"/>
    <property type="match status" value="1"/>
</dbReference>
<keyword evidence="2" id="KW-0067">ATP-binding</keyword>
<gene>
    <name evidence="4" type="ORF">IF188_16830</name>
</gene>
<keyword evidence="5" id="KW-1185">Reference proteome</keyword>
<name>A0ABR8NS29_9MICO</name>
<dbReference type="InterPro" id="IPR041664">
    <property type="entry name" value="AAA_16"/>
</dbReference>
<dbReference type="Proteomes" id="UP000598426">
    <property type="component" value="Unassembled WGS sequence"/>
</dbReference>
<dbReference type="PANTHER" id="PTHR16305:SF35">
    <property type="entry name" value="TRANSCRIPTIONAL ACTIVATOR DOMAIN"/>
    <property type="match status" value="1"/>
</dbReference>
<dbReference type="InterPro" id="IPR027417">
    <property type="entry name" value="P-loop_NTPase"/>
</dbReference>
<dbReference type="InterPro" id="IPR000792">
    <property type="entry name" value="Tscrpt_reg_LuxR_C"/>
</dbReference>
<dbReference type="Gene3D" id="1.10.10.10">
    <property type="entry name" value="Winged helix-like DNA-binding domain superfamily/Winged helix DNA-binding domain"/>
    <property type="match status" value="1"/>
</dbReference>
<dbReference type="EMBL" id="JACXZS010000012">
    <property type="protein sequence ID" value="MBD3943358.1"/>
    <property type="molecule type" value="Genomic_DNA"/>
</dbReference>
<dbReference type="Pfam" id="PF13191">
    <property type="entry name" value="AAA_16"/>
    <property type="match status" value="1"/>
</dbReference>
<comment type="caution">
    <text evidence="4">The sequence shown here is derived from an EMBL/GenBank/DDBJ whole genome shotgun (WGS) entry which is preliminary data.</text>
</comment>
<evidence type="ECO:0000256" key="2">
    <source>
        <dbReference type="ARBA" id="ARBA00022840"/>
    </source>
</evidence>
<protein>
    <submittedName>
        <fullName evidence="4">AAA family ATPase</fullName>
    </submittedName>
</protein>
<dbReference type="PROSITE" id="PS00622">
    <property type="entry name" value="HTH_LUXR_1"/>
    <property type="match status" value="1"/>
</dbReference>
<dbReference type="CDD" id="cd06170">
    <property type="entry name" value="LuxR_C_like"/>
    <property type="match status" value="1"/>
</dbReference>
<evidence type="ECO:0000259" key="3">
    <source>
        <dbReference type="PROSITE" id="PS50043"/>
    </source>
</evidence>
<dbReference type="SUPFAM" id="SSF48452">
    <property type="entry name" value="TPR-like"/>
    <property type="match status" value="1"/>
</dbReference>
<dbReference type="InterPro" id="IPR036388">
    <property type="entry name" value="WH-like_DNA-bd_sf"/>
</dbReference>
<organism evidence="4 5">
    <name type="scientific">Microbacterium helvum</name>
    <dbReference type="NCBI Taxonomy" id="2773713"/>
    <lineage>
        <taxon>Bacteria</taxon>
        <taxon>Bacillati</taxon>
        <taxon>Actinomycetota</taxon>
        <taxon>Actinomycetes</taxon>
        <taxon>Micrococcales</taxon>
        <taxon>Microbacteriaceae</taxon>
        <taxon>Microbacterium</taxon>
    </lineage>
</organism>
<dbReference type="PANTHER" id="PTHR16305">
    <property type="entry name" value="TESTICULAR SOLUBLE ADENYLYL CYCLASE"/>
    <property type="match status" value="1"/>
</dbReference>
<dbReference type="InterPro" id="IPR011990">
    <property type="entry name" value="TPR-like_helical_dom_sf"/>
</dbReference>
<accession>A0ABR8NS29</accession>